<protein>
    <submittedName>
        <fullName evidence="2">Uncharacterized protein</fullName>
    </submittedName>
</protein>
<evidence type="ECO:0000313" key="3">
    <source>
        <dbReference type="Proteomes" id="UP000000763"/>
    </source>
</evidence>
<proteinExistence type="predicted"/>
<feature type="compositionally biased region" description="Basic and acidic residues" evidence="1">
    <location>
        <begin position="1"/>
        <end position="18"/>
    </location>
</feature>
<dbReference type="Proteomes" id="UP000000763">
    <property type="component" value="Chromosome 9"/>
</dbReference>
<accession>Q67UV0</accession>
<evidence type="ECO:0000313" key="2">
    <source>
        <dbReference type="EMBL" id="BAD38069.1"/>
    </source>
</evidence>
<dbReference type="EMBL" id="AP005419">
    <property type="protein sequence ID" value="BAD38069.1"/>
    <property type="molecule type" value="Genomic_DNA"/>
</dbReference>
<organism evidence="2 3">
    <name type="scientific">Oryza sativa subsp. japonica</name>
    <name type="common">Rice</name>
    <dbReference type="NCBI Taxonomy" id="39947"/>
    <lineage>
        <taxon>Eukaryota</taxon>
        <taxon>Viridiplantae</taxon>
        <taxon>Streptophyta</taxon>
        <taxon>Embryophyta</taxon>
        <taxon>Tracheophyta</taxon>
        <taxon>Spermatophyta</taxon>
        <taxon>Magnoliopsida</taxon>
        <taxon>Liliopsida</taxon>
        <taxon>Poales</taxon>
        <taxon>Poaceae</taxon>
        <taxon>BOP clade</taxon>
        <taxon>Oryzoideae</taxon>
        <taxon>Oryzeae</taxon>
        <taxon>Oryzinae</taxon>
        <taxon>Oryza</taxon>
        <taxon>Oryza sativa</taxon>
    </lineage>
</organism>
<reference evidence="3" key="1">
    <citation type="journal article" date="2005" name="Nature">
        <title>The map-based sequence of the rice genome.</title>
        <authorList>
            <consortium name="International rice genome sequencing project (IRGSP)"/>
            <person name="Matsumoto T."/>
            <person name="Wu J."/>
            <person name="Kanamori H."/>
            <person name="Katayose Y."/>
            <person name="Fujisawa M."/>
            <person name="Namiki N."/>
            <person name="Mizuno H."/>
            <person name="Yamamoto K."/>
            <person name="Antonio B.A."/>
            <person name="Baba T."/>
            <person name="Sakata K."/>
            <person name="Nagamura Y."/>
            <person name="Aoki H."/>
            <person name="Arikawa K."/>
            <person name="Arita K."/>
            <person name="Bito T."/>
            <person name="Chiden Y."/>
            <person name="Fujitsuka N."/>
            <person name="Fukunaka R."/>
            <person name="Hamada M."/>
            <person name="Harada C."/>
            <person name="Hayashi A."/>
            <person name="Hijishita S."/>
            <person name="Honda M."/>
            <person name="Hosokawa S."/>
            <person name="Ichikawa Y."/>
            <person name="Idonuma A."/>
            <person name="Iijima M."/>
            <person name="Ikeda M."/>
            <person name="Ikeno M."/>
            <person name="Ito K."/>
            <person name="Ito S."/>
            <person name="Ito T."/>
            <person name="Ito Y."/>
            <person name="Ito Y."/>
            <person name="Iwabuchi A."/>
            <person name="Kamiya K."/>
            <person name="Karasawa W."/>
            <person name="Kurita K."/>
            <person name="Katagiri S."/>
            <person name="Kikuta A."/>
            <person name="Kobayashi H."/>
            <person name="Kobayashi N."/>
            <person name="Machita K."/>
            <person name="Maehara T."/>
            <person name="Masukawa M."/>
            <person name="Mizubayashi T."/>
            <person name="Mukai Y."/>
            <person name="Nagasaki H."/>
            <person name="Nagata Y."/>
            <person name="Naito S."/>
            <person name="Nakashima M."/>
            <person name="Nakama Y."/>
            <person name="Nakamichi Y."/>
            <person name="Nakamura M."/>
            <person name="Meguro A."/>
            <person name="Negishi M."/>
            <person name="Ohta I."/>
            <person name="Ohta T."/>
            <person name="Okamoto M."/>
            <person name="Ono N."/>
            <person name="Saji S."/>
            <person name="Sakaguchi M."/>
            <person name="Sakai K."/>
            <person name="Shibata M."/>
            <person name="Shimokawa T."/>
            <person name="Song J."/>
            <person name="Takazaki Y."/>
            <person name="Terasawa K."/>
            <person name="Tsugane M."/>
            <person name="Tsuji K."/>
            <person name="Ueda S."/>
            <person name="Waki K."/>
            <person name="Yamagata H."/>
            <person name="Yamamoto M."/>
            <person name="Yamamoto S."/>
            <person name="Yamane H."/>
            <person name="Yoshiki S."/>
            <person name="Yoshihara R."/>
            <person name="Yukawa K."/>
            <person name="Zhong H."/>
            <person name="Yano M."/>
            <person name="Yuan Q."/>
            <person name="Ouyang S."/>
            <person name="Liu J."/>
            <person name="Jones K.M."/>
            <person name="Gansberger K."/>
            <person name="Moffat K."/>
            <person name="Hill J."/>
            <person name="Bera J."/>
            <person name="Fadrosh D."/>
            <person name="Jin S."/>
            <person name="Johri S."/>
            <person name="Kim M."/>
            <person name="Overton L."/>
            <person name="Reardon M."/>
            <person name="Tsitrin T."/>
            <person name="Vuong H."/>
            <person name="Weaver B."/>
            <person name="Ciecko A."/>
            <person name="Tallon L."/>
            <person name="Jackson J."/>
            <person name="Pai G."/>
            <person name="Aken S.V."/>
            <person name="Utterback T."/>
            <person name="Reidmuller S."/>
            <person name="Feldblyum T."/>
            <person name="Hsiao J."/>
            <person name="Zismann V."/>
            <person name="Iobst S."/>
            <person name="de Vazeille A.R."/>
            <person name="Buell C.R."/>
            <person name="Ying K."/>
            <person name="Li Y."/>
            <person name="Lu T."/>
            <person name="Huang Y."/>
            <person name="Zhao Q."/>
            <person name="Feng Q."/>
            <person name="Zhang L."/>
            <person name="Zhu J."/>
            <person name="Weng Q."/>
            <person name="Mu J."/>
            <person name="Lu Y."/>
            <person name="Fan D."/>
            <person name="Liu Y."/>
            <person name="Guan J."/>
            <person name="Zhang Y."/>
            <person name="Yu S."/>
            <person name="Liu X."/>
            <person name="Zhang Y."/>
            <person name="Hong G."/>
            <person name="Han B."/>
            <person name="Choisne N."/>
            <person name="Demange N."/>
            <person name="Orjeda G."/>
            <person name="Samain S."/>
            <person name="Cattolico L."/>
            <person name="Pelletier E."/>
            <person name="Couloux A."/>
            <person name="Segurens B."/>
            <person name="Wincker P."/>
            <person name="D'Hont A."/>
            <person name="Scarpelli C."/>
            <person name="Weissenbach J."/>
            <person name="Salanoubat M."/>
            <person name="Quetier F."/>
            <person name="Yu Y."/>
            <person name="Kim H.R."/>
            <person name="Rambo T."/>
            <person name="Currie J."/>
            <person name="Collura K."/>
            <person name="Luo M."/>
            <person name="Yang T."/>
            <person name="Ammiraju J.S.S."/>
            <person name="Engler F."/>
            <person name="Soderlund C."/>
            <person name="Wing R.A."/>
            <person name="Palmer L.E."/>
            <person name="de la Bastide M."/>
            <person name="Spiegel L."/>
            <person name="Nascimento L."/>
            <person name="Zutavern T."/>
            <person name="O'Shaughnessy A."/>
            <person name="Dike S."/>
            <person name="Dedhia N."/>
            <person name="Preston R."/>
            <person name="Balija V."/>
            <person name="McCombie W.R."/>
            <person name="Chow T."/>
            <person name="Chen H."/>
            <person name="Chung M."/>
            <person name="Chen C."/>
            <person name="Shaw J."/>
            <person name="Wu H."/>
            <person name="Hsiao K."/>
            <person name="Chao Y."/>
            <person name="Chu M."/>
            <person name="Cheng C."/>
            <person name="Hour A."/>
            <person name="Lee P."/>
            <person name="Lin S."/>
            <person name="Lin Y."/>
            <person name="Liou J."/>
            <person name="Liu S."/>
            <person name="Hsing Y."/>
            <person name="Raghuvanshi S."/>
            <person name="Mohanty A."/>
            <person name="Bharti A.K."/>
            <person name="Gaur A."/>
            <person name="Gupta V."/>
            <person name="Kumar D."/>
            <person name="Ravi V."/>
            <person name="Vij S."/>
            <person name="Kapur A."/>
            <person name="Khurana P."/>
            <person name="Khurana P."/>
            <person name="Khurana J.P."/>
            <person name="Tyagi A.K."/>
            <person name="Gaikwad K."/>
            <person name="Singh A."/>
            <person name="Dalal V."/>
            <person name="Srivastava S."/>
            <person name="Dixit A."/>
            <person name="Pal A.K."/>
            <person name="Ghazi I.A."/>
            <person name="Yadav M."/>
            <person name="Pandit A."/>
            <person name="Bhargava A."/>
            <person name="Sureshbabu K."/>
            <person name="Batra K."/>
            <person name="Sharma T.R."/>
            <person name="Mohapatra T."/>
            <person name="Singh N.K."/>
            <person name="Messing J."/>
            <person name="Nelson A.B."/>
            <person name="Fuks G."/>
            <person name="Kavchok S."/>
            <person name="Keizer G."/>
            <person name="Linton E."/>
            <person name="Llaca V."/>
            <person name="Song R."/>
            <person name="Tanyolac B."/>
            <person name="Young S."/>
            <person name="Ho-Il K."/>
            <person name="Hahn J.H."/>
            <person name="Sangsakoo G."/>
            <person name="Vanavichit A."/>
            <person name="de Mattos Luiz.A.T."/>
            <person name="Zimmer P.D."/>
            <person name="Malone G."/>
            <person name="Dellagostin O."/>
            <person name="de Oliveira A.C."/>
            <person name="Bevan M."/>
            <person name="Bancroft I."/>
            <person name="Minx P."/>
            <person name="Cordum H."/>
            <person name="Wilson R."/>
            <person name="Cheng Z."/>
            <person name="Jin W."/>
            <person name="Jiang J."/>
            <person name="Leong S.A."/>
            <person name="Iwama H."/>
            <person name="Gojobori T."/>
            <person name="Itoh T."/>
            <person name="Niimura Y."/>
            <person name="Fujii Y."/>
            <person name="Habara T."/>
            <person name="Sakai H."/>
            <person name="Sato Y."/>
            <person name="Wilson G."/>
            <person name="Kumar K."/>
            <person name="McCouch S."/>
            <person name="Juretic N."/>
            <person name="Hoen D."/>
            <person name="Wright S."/>
            <person name="Bruskiewich R."/>
            <person name="Bureau T."/>
            <person name="Miyao A."/>
            <person name="Hirochika H."/>
            <person name="Nishikawa T."/>
            <person name="Kadowaki K."/>
            <person name="Sugiura M."/>
            <person name="Burr B."/>
            <person name="Sasaki T."/>
        </authorList>
    </citation>
    <scope>NUCLEOTIDE SEQUENCE [LARGE SCALE GENOMIC DNA]</scope>
    <source>
        <strain evidence="3">cv. Nipponbare</strain>
    </source>
</reference>
<gene>
    <name evidence="2" type="primary">P0046G12.11</name>
</gene>
<reference evidence="3" key="2">
    <citation type="journal article" date="2008" name="Nucleic Acids Res.">
        <title>The rice annotation project database (RAP-DB): 2008 update.</title>
        <authorList>
            <consortium name="The rice annotation project (RAP)"/>
        </authorList>
    </citation>
    <scope>GENOME REANNOTATION</scope>
    <source>
        <strain evidence="3">cv. Nipponbare</strain>
    </source>
</reference>
<feature type="region of interest" description="Disordered" evidence="1">
    <location>
        <begin position="1"/>
        <end position="60"/>
    </location>
</feature>
<evidence type="ECO:0000256" key="1">
    <source>
        <dbReference type="SAM" id="MobiDB-lite"/>
    </source>
</evidence>
<sequence>MAGFDRDATEVCDDDVRLDALPSPPRSGNRERTSFPGDTSTSVSRAGPAPRVSRDTAAATAMDRNAQCQRDVQRGVWIGGAGLRCVTGGTAGESRGRGAPTFDCTVGLRQAGTSPERSSGNLGPTGAFPGPCEDGAVCSLGPRRRGLVTGACKWARLARDDDATDRERLTERRAPVRAGSWSCTSRAVSVADSRGLVGLAGRRRPVTR</sequence>
<dbReference type="AlphaFoldDB" id="Q67UV0"/>
<name>Q67UV0_ORYSJ</name>